<dbReference type="InterPro" id="IPR004511">
    <property type="entry name" value="PAPS/APS_Rdtase"/>
</dbReference>
<comment type="similarity">
    <text evidence="1 10">Belongs to the PAPS reductase family. CysH subfamily.</text>
</comment>
<dbReference type="PANTHER" id="PTHR46509">
    <property type="entry name" value="PHOSPHOADENOSINE PHOSPHOSULFATE REDUCTASE"/>
    <property type="match status" value="1"/>
</dbReference>
<evidence type="ECO:0000256" key="2">
    <source>
        <dbReference type="ARBA" id="ARBA00022490"/>
    </source>
</evidence>
<name>A0A2T7BVR6_9STAP</name>
<dbReference type="Proteomes" id="UP000254956">
    <property type="component" value="Unassembled WGS sequence"/>
</dbReference>
<dbReference type="SUPFAM" id="SSF52402">
    <property type="entry name" value="Adenine nucleotide alpha hydrolases-like"/>
    <property type="match status" value="1"/>
</dbReference>
<dbReference type="RefSeq" id="WP_002509058.1">
    <property type="nucleotide sequence ID" value="NZ_AP019698.1"/>
</dbReference>
<feature type="binding site" evidence="10">
    <location>
        <position position="125"/>
    </location>
    <ligand>
        <name>[4Fe-4S] cluster</name>
        <dbReference type="ChEBI" id="CHEBI:49883"/>
    </ligand>
</feature>
<dbReference type="Proteomes" id="UP000321598">
    <property type="component" value="Unassembled WGS sequence"/>
</dbReference>
<dbReference type="Pfam" id="PF01507">
    <property type="entry name" value="PAPS_reduct"/>
    <property type="match status" value="1"/>
</dbReference>
<comment type="pathway">
    <text evidence="5 10">Sulfur metabolism; hydrogen sulfide biosynthesis; sulfite from sulfate.</text>
</comment>
<evidence type="ECO:0000256" key="1">
    <source>
        <dbReference type="ARBA" id="ARBA00009732"/>
    </source>
</evidence>
<comment type="cofactor">
    <cofactor evidence="10">
        <name>[4Fe-4S] cluster</name>
        <dbReference type="ChEBI" id="CHEBI:49883"/>
    </cofactor>
    <text evidence="10">Binds 1 [4Fe-4S] cluster per subunit.</text>
</comment>
<keyword evidence="15" id="KW-1185">Reference proteome</keyword>
<dbReference type="GO" id="GO:0019379">
    <property type="term" value="P:sulfate assimilation, phosphoadenylyl sulfate reduction by phosphoadenylyl-sulfate reductase (thioredoxin)"/>
    <property type="evidence" value="ECO:0007669"/>
    <property type="project" value="UniProtKB-UniRule"/>
</dbReference>
<evidence type="ECO:0000256" key="5">
    <source>
        <dbReference type="ARBA" id="ARBA00024327"/>
    </source>
</evidence>
<keyword evidence="13" id="KW-0808">Transferase</keyword>
<dbReference type="InterPro" id="IPR002500">
    <property type="entry name" value="PAPS_reduct_dom"/>
</dbReference>
<reference evidence="13 14" key="1">
    <citation type="submission" date="2018-06" db="EMBL/GenBank/DDBJ databases">
        <authorList>
            <consortium name="Pathogen Informatics"/>
            <person name="Doyle S."/>
        </authorList>
    </citation>
    <scope>NUCLEOTIDE SEQUENCE [LARGE SCALE GENOMIC DNA]</scope>
    <source>
        <strain evidence="13 14">NCTC12413</strain>
    </source>
</reference>
<evidence type="ECO:0000256" key="7">
    <source>
        <dbReference type="ARBA" id="ARBA00029514"/>
    </source>
</evidence>
<dbReference type="GO" id="GO:0043866">
    <property type="term" value="F:adenylyl-sulfate reductase (thioredoxin) activity"/>
    <property type="evidence" value="ECO:0007669"/>
    <property type="project" value="UniProtKB-EC"/>
</dbReference>
<sequence>MTEAKVTYDTFTNNLFQDLDITNSTKGAYDILKWAYDSYGDEIVYSCSFGAEGMILIDLISQVKADAKIVFLDTDLHFQETYDLIDRVKERYPKLQIELKKPDLTLDEQSEQYGTALWKKDPNQCCYIRKIKPLEEVLAGATAWVSGLRREQSPSRQHTNFINKDERFKSVKVCPLIHWTWDDVWEYIETHDLTYNELHDFQYPSIGCIPCTSRVAADGDSRAGRWSGFGKTECGLHTVDPKN</sequence>
<dbReference type="GO" id="GO:0019344">
    <property type="term" value="P:cysteine biosynthetic process"/>
    <property type="evidence" value="ECO:0007669"/>
    <property type="project" value="InterPro"/>
</dbReference>
<dbReference type="CDD" id="cd23945">
    <property type="entry name" value="PAPS_reductase"/>
    <property type="match status" value="1"/>
</dbReference>
<dbReference type="EMBL" id="BKAV01000010">
    <property type="protein sequence ID" value="GEQ00314.1"/>
    <property type="molecule type" value="Genomic_DNA"/>
</dbReference>
<dbReference type="Gene3D" id="3.40.50.620">
    <property type="entry name" value="HUPs"/>
    <property type="match status" value="1"/>
</dbReference>
<dbReference type="NCBIfam" id="TIGR02055">
    <property type="entry name" value="APS_reductase"/>
    <property type="match status" value="1"/>
</dbReference>
<feature type="binding site" evidence="10">
    <location>
        <position position="208"/>
    </location>
    <ligand>
        <name>[4Fe-4S] cluster</name>
        <dbReference type="ChEBI" id="CHEBI:49883"/>
    </ligand>
</feature>
<evidence type="ECO:0000256" key="10">
    <source>
        <dbReference type="HAMAP-Rule" id="MF_00063"/>
    </source>
</evidence>
<dbReference type="InterPro" id="IPR014729">
    <property type="entry name" value="Rossmann-like_a/b/a_fold"/>
</dbReference>
<organism evidence="13 14">
    <name type="scientific">Staphylococcus arlettae</name>
    <dbReference type="NCBI Taxonomy" id="29378"/>
    <lineage>
        <taxon>Bacteria</taxon>
        <taxon>Bacillati</taxon>
        <taxon>Bacillota</taxon>
        <taxon>Bacilli</taxon>
        <taxon>Bacillales</taxon>
        <taxon>Staphylococcaceae</taxon>
        <taxon>Staphylococcus</taxon>
    </lineage>
</organism>
<dbReference type="GO" id="GO:0051539">
    <property type="term" value="F:4 iron, 4 sulfur cluster binding"/>
    <property type="evidence" value="ECO:0007669"/>
    <property type="project" value="UniProtKB-UniRule"/>
</dbReference>
<evidence type="ECO:0000313" key="12">
    <source>
        <dbReference type="EMBL" id="GEQ00314.1"/>
    </source>
</evidence>
<protein>
    <recommendedName>
        <fullName evidence="7 10">Adenosine 5'-phosphosulfate reductase</fullName>
        <shortName evidence="10">APS reductase</shortName>
        <ecNumber evidence="6 10">1.8.4.10</ecNumber>
    </recommendedName>
    <alternativeName>
        <fullName evidence="9 10">5'-adenylylsulfate reductase</fullName>
    </alternativeName>
    <alternativeName>
        <fullName evidence="8 10">Thioredoxin-dependent 5'-adenylylsulfate reductase</fullName>
    </alternativeName>
</protein>
<dbReference type="AlphaFoldDB" id="A0A2T7BVR6"/>
<dbReference type="OrthoDB" id="9772604at2"/>
<comment type="catalytic activity">
    <reaction evidence="10">
        <text>[thioredoxin]-disulfide + sulfite + AMP + 2 H(+) = adenosine 5'-phosphosulfate + [thioredoxin]-dithiol</text>
        <dbReference type="Rhea" id="RHEA:21976"/>
        <dbReference type="Rhea" id="RHEA-COMP:10698"/>
        <dbReference type="Rhea" id="RHEA-COMP:10700"/>
        <dbReference type="ChEBI" id="CHEBI:15378"/>
        <dbReference type="ChEBI" id="CHEBI:17359"/>
        <dbReference type="ChEBI" id="CHEBI:29950"/>
        <dbReference type="ChEBI" id="CHEBI:50058"/>
        <dbReference type="ChEBI" id="CHEBI:58243"/>
        <dbReference type="ChEBI" id="CHEBI:456215"/>
        <dbReference type="EC" id="1.8.4.10"/>
    </reaction>
</comment>
<keyword evidence="2 10" id="KW-0963">Cytoplasm</keyword>
<evidence type="ECO:0000313" key="15">
    <source>
        <dbReference type="Proteomes" id="UP000321598"/>
    </source>
</evidence>
<dbReference type="EC" id="1.8.4.10" evidence="6 10"/>
<keyword evidence="10" id="KW-0411">Iron-sulfur</keyword>
<dbReference type="NCBIfam" id="TIGR00434">
    <property type="entry name" value="cysH"/>
    <property type="match status" value="1"/>
</dbReference>
<evidence type="ECO:0000313" key="13">
    <source>
        <dbReference type="EMBL" id="SUJ08446.1"/>
    </source>
</evidence>
<evidence type="ECO:0000256" key="3">
    <source>
        <dbReference type="ARBA" id="ARBA00023002"/>
    </source>
</evidence>
<comment type="subcellular location">
    <subcellularLocation>
        <location evidence="10">Cytoplasm</location>
    </subcellularLocation>
</comment>
<dbReference type="GO" id="GO:0005737">
    <property type="term" value="C:cytoplasm"/>
    <property type="evidence" value="ECO:0007669"/>
    <property type="project" value="UniProtKB-SubCell"/>
</dbReference>
<reference evidence="12 15" key="2">
    <citation type="submission" date="2019-07" db="EMBL/GenBank/DDBJ databases">
        <title>Whole genome shotgun sequence of Staphylococcus arlettae NBRC 109765.</title>
        <authorList>
            <person name="Hosoyama A."/>
            <person name="Uohara A."/>
            <person name="Ohji S."/>
            <person name="Ichikawa N."/>
        </authorList>
    </citation>
    <scope>NUCLEOTIDE SEQUENCE [LARGE SCALE GENOMIC DNA]</scope>
    <source>
        <strain evidence="12 15">NBRC 109765</strain>
    </source>
</reference>
<comment type="function">
    <text evidence="4 10">Catalyzes the formation of sulfite from adenosine 5'-phosphosulfate (APS) using thioredoxin as an electron donor.</text>
</comment>
<evidence type="ECO:0000256" key="9">
    <source>
        <dbReference type="ARBA" id="ARBA00032041"/>
    </source>
</evidence>
<evidence type="ECO:0000259" key="11">
    <source>
        <dbReference type="Pfam" id="PF01507"/>
    </source>
</evidence>
<feature type="domain" description="Phosphoadenosine phosphosulphate reductase" evidence="11">
    <location>
        <begin position="42"/>
        <end position="213"/>
    </location>
</feature>
<evidence type="ECO:0000256" key="4">
    <source>
        <dbReference type="ARBA" id="ARBA00024298"/>
    </source>
</evidence>
<dbReference type="PIRSF" id="PIRSF000857">
    <property type="entry name" value="PAPS_reductase"/>
    <property type="match status" value="1"/>
</dbReference>
<dbReference type="EMBL" id="UGZE01000001">
    <property type="protein sequence ID" value="SUJ08446.1"/>
    <property type="molecule type" value="Genomic_DNA"/>
</dbReference>
<accession>A0A2T7BVR6</accession>
<evidence type="ECO:0000256" key="8">
    <source>
        <dbReference type="ARBA" id="ARBA00030894"/>
    </source>
</evidence>
<dbReference type="HAMAP" id="MF_00063">
    <property type="entry name" value="CysH"/>
    <property type="match status" value="1"/>
</dbReference>
<dbReference type="GO" id="GO:0016740">
    <property type="term" value="F:transferase activity"/>
    <property type="evidence" value="ECO:0007669"/>
    <property type="project" value="UniProtKB-KW"/>
</dbReference>
<feature type="binding site" evidence="10">
    <location>
        <position position="126"/>
    </location>
    <ligand>
        <name>[4Fe-4S] cluster</name>
        <dbReference type="ChEBI" id="CHEBI:49883"/>
    </ligand>
</feature>
<dbReference type="GO" id="GO:0070814">
    <property type="term" value="P:hydrogen sulfide biosynthetic process"/>
    <property type="evidence" value="ECO:0007669"/>
    <property type="project" value="UniProtKB-UniRule"/>
</dbReference>
<evidence type="ECO:0000313" key="14">
    <source>
        <dbReference type="Proteomes" id="UP000254956"/>
    </source>
</evidence>
<feature type="active site" description="Nucleophile; cysteine thiosulfonate intermediate" evidence="10">
    <location>
        <position position="234"/>
    </location>
</feature>
<feature type="binding site" evidence="10">
    <location>
        <position position="211"/>
    </location>
    <ligand>
        <name>[4Fe-4S] cluster</name>
        <dbReference type="ChEBI" id="CHEBI:49883"/>
    </ligand>
</feature>
<dbReference type="NCBIfam" id="NF002537">
    <property type="entry name" value="PRK02090.1"/>
    <property type="match status" value="1"/>
</dbReference>
<gene>
    <name evidence="10 13" type="primary">cysH</name>
    <name evidence="13" type="ORF">NCTC12413_00276</name>
    <name evidence="12" type="ORF">SAR03_13510</name>
</gene>
<keyword evidence="3 10" id="KW-0560">Oxidoreductase</keyword>
<dbReference type="GO" id="GO:0046872">
    <property type="term" value="F:metal ion binding"/>
    <property type="evidence" value="ECO:0007669"/>
    <property type="project" value="UniProtKB-KW"/>
</dbReference>
<dbReference type="STRING" id="1212545.SARL_01386"/>
<dbReference type="FunFam" id="3.40.50.620:FF:000095">
    <property type="entry name" value="Phosphoadenosine phosphosulfate reductase"/>
    <property type="match status" value="1"/>
</dbReference>
<dbReference type="GO" id="GO:0004604">
    <property type="term" value="F:phosphoadenylyl-sulfate reductase (thioredoxin) activity"/>
    <property type="evidence" value="ECO:0007669"/>
    <property type="project" value="UniProtKB-UniRule"/>
</dbReference>
<keyword evidence="10" id="KW-0408">Iron</keyword>
<dbReference type="GeneID" id="97286623"/>
<keyword evidence="10" id="KW-0479">Metal-binding</keyword>
<proteinExistence type="inferred from homology"/>
<dbReference type="InterPro" id="IPR011798">
    <property type="entry name" value="APS_reductase"/>
</dbReference>
<dbReference type="PANTHER" id="PTHR46509:SF1">
    <property type="entry name" value="PHOSPHOADENOSINE PHOSPHOSULFATE REDUCTASE"/>
    <property type="match status" value="1"/>
</dbReference>
<evidence type="ECO:0000256" key="6">
    <source>
        <dbReference type="ARBA" id="ARBA00024386"/>
    </source>
</evidence>